<protein>
    <submittedName>
        <fullName evidence="1">Uncharacterized protein</fullName>
    </submittedName>
</protein>
<dbReference type="RefSeq" id="WP_396640770.1">
    <property type="nucleotide sequence ID" value="NZ_JBIQWL010000003.1"/>
</dbReference>
<organism evidence="1 2">
    <name type="scientific">Microbacterium alkaliflavum</name>
    <dbReference type="NCBI Taxonomy" id="3248839"/>
    <lineage>
        <taxon>Bacteria</taxon>
        <taxon>Bacillati</taxon>
        <taxon>Actinomycetota</taxon>
        <taxon>Actinomycetes</taxon>
        <taxon>Micrococcales</taxon>
        <taxon>Microbacteriaceae</taxon>
        <taxon>Microbacterium</taxon>
    </lineage>
</organism>
<reference evidence="1 2" key="1">
    <citation type="submission" date="2024-09" db="EMBL/GenBank/DDBJ databases">
        <authorList>
            <person name="Pan X."/>
        </authorList>
    </citation>
    <scope>NUCLEOTIDE SEQUENCE [LARGE SCALE GENOMIC DNA]</scope>
    <source>
        <strain evidence="1 2">B2969</strain>
    </source>
</reference>
<gene>
    <name evidence="1" type="ORF">ACH3VR_10685</name>
</gene>
<keyword evidence="2" id="KW-1185">Reference proteome</keyword>
<evidence type="ECO:0000313" key="1">
    <source>
        <dbReference type="EMBL" id="MFH8250821.1"/>
    </source>
</evidence>
<dbReference type="Proteomes" id="UP001610861">
    <property type="component" value="Unassembled WGS sequence"/>
</dbReference>
<comment type="caution">
    <text evidence="1">The sequence shown here is derived from an EMBL/GenBank/DDBJ whole genome shotgun (WGS) entry which is preliminary data.</text>
</comment>
<proteinExistence type="predicted"/>
<dbReference type="EMBL" id="JBIQWL010000003">
    <property type="protein sequence ID" value="MFH8250821.1"/>
    <property type="molecule type" value="Genomic_DNA"/>
</dbReference>
<name>A0ABW7Q7I2_9MICO</name>
<evidence type="ECO:0000313" key="2">
    <source>
        <dbReference type="Proteomes" id="UP001610861"/>
    </source>
</evidence>
<accession>A0ABW7Q7I2</accession>
<sequence>MDDIGDAVEVKAVDVALESLNSFDTARRHLEEAIRDLSNRVPPRPLKAAREAVFADESAARCVTGARNLSDALGDLKRLRPDLHPALLDG</sequence>